<dbReference type="FunFam" id="3.30.300.30:FF:000010">
    <property type="entry name" value="Enterobactin synthetase component F"/>
    <property type="match status" value="1"/>
</dbReference>
<dbReference type="GO" id="GO:0005737">
    <property type="term" value="C:cytoplasm"/>
    <property type="evidence" value="ECO:0007669"/>
    <property type="project" value="TreeGrafter"/>
</dbReference>
<dbReference type="FunFam" id="3.40.50.980:FF:000001">
    <property type="entry name" value="Non-ribosomal peptide synthetase"/>
    <property type="match status" value="1"/>
</dbReference>
<keyword evidence="4" id="KW-0597">Phosphoprotein</keyword>
<dbReference type="InterPro" id="IPR045851">
    <property type="entry name" value="AMP-bd_C_sf"/>
</dbReference>
<accession>A0A928ZUU3</accession>
<dbReference type="SUPFAM" id="SSF56801">
    <property type="entry name" value="Acetyl-CoA synthetase-like"/>
    <property type="match status" value="1"/>
</dbReference>
<evidence type="ECO:0000313" key="7">
    <source>
        <dbReference type="Proteomes" id="UP000615026"/>
    </source>
</evidence>
<organism evidence="6 7">
    <name type="scientific">Leptolyngbya cf. ectocarpi LEGE 11479</name>
    <dbReference type="NCBI Taxonomy" id="1828722"/>
    <lineage>
        <taxon>Bacteria</taxon>
        <taxon>Bacillati</taxon>
        <taxon>Cyanobacteriota</taxon>
        <taxon>Cyanophyceae</taxon>
        <taxon>Leptolyngbyales</taxon>
        <taxon>Leptolyngbyaceae</taxon>
        <taxon>Leptolyngbya group</taxon>
        <taxon>Leptolyngbya</taxon>
    </lineage>
</organism>
<dbReference type="InterPro" id="IPR006162">
    <property type="entry name" value="Ppantetheine_attach_site"/>
</dbReference>
<dbReference type="Pfam" id="PF00501">
    <property type="entry name" value="AMP-binding"/>
    <property type="match status" value="1"/>
</dbReference>
<comment type="cofactor">
    <cofactor evidence="1">
        <name>pantetheine 4'-phosphate</name>
        <dbReference type="ChEBI" id="CHEBI:47942"/>
    </cofactor>
</comment>
<dbReference type="Pfam" id="PF13193">
    <property type="entry name" value="AMP-binding_C"/>
    <property type="match status" value="1"/>
</dbReference>
<dbReference type="SUPFAM" id="SSF47336">
    <property type="entry name" value="ACP-like"/>
    <property type="match status" value="1"/>
</dbReference>
<dbReference type="GO" id="GO:0044550">
    <property type="term" value="P:secondary metabolite biosynthetic process"/>
    <property type="evidence" value="ECO:0007669"/>
    <property type="project" value="UniProtKB-ARBA"/>
</dbReference>
<dbReference type="CDD" id="cd05930">
    <property type="entry name" value="A_NRPS"/>
    <property type="match status" value="1"/>
</dbReference>
<dbReference type="InterPro" id="IPR009081">
    <property type="entry name" value="PP-bd_ACP"/>
</dbReference>
<dbReference type="InterPro" id="IPR000873">
    <property type="entry name" value="AMP-dep_synth/lig_dom"/>
</dbReference>
<gene>
    <name evidence="6" type="ORF">IQ260_14540</name>
</gene>
<dbReference type="Gene3D" id="2.30.38.10">
    <property type="entry name" value="Luciferase, Domain 3"/>
    <property type="match status" value="1"/>
</dbReference>
<dbReference type="PROSITE" id="PS00012">
    <property type="entry name" value="PHOSPHOPANTETHEINE"/>
    <property type="match status" value="1"/>
</dbReference>
<dbReference type="NCBIfam" id="TIGR01733">
    <property type="entry name" value="AA-adenyl-dom"/>
    <property type="match status" value="1"/>
</dbReference>
<dbReference type="Gene3D" id="1.10.1200.10">
    <property type="entry name" value="ACP-like"/>
    <property type="match status" value="1"/>
</dbReference>
<dbReference type="Gene3D" id="3.40.50.980">
    <property type="match status" value="2"/>
</dbReference>
<name>A0A928ZUU3_LEPEC</name>
<dbReference type="PANTHER" id="PTHR45527:SF1">
    <property type="entry name" value="FATTY ACID SYNTHASE"/>
    <property type="match status" value="1"/>
</dbReference>
<dbReference type="GO" id="GO:0031177">
    <property type="term" value="F:phosphopantetheine binding"/>
    <property type="evidence" value="ECO:0007669"/>
    <property type="project" value="InterPro"/>
</dbReference>
<evidence type="ECO:0000256" key="3">
    <source>
        <dbReference type="ARBA" id="ARBA00022450"/>
    </source>
</evidence>
<dbReference type="EMBL" id="JADEXP010000124">
    <property type="protein sequence ID" value="MBE9067870.1"/>
    <property type="molecule type" value="Genomic_DNA"/>
</dbReference>
<dbReference type="Gene3D" id="3.40.50.1820">
    <property type="entry name" value="alpha/beta hydrolase"/>
    <property type="match status" value="1"/>
</dbReference>
<dbReference type="Gene3D" id="3.30.300.30">
    <property type="match status" value="1"/>
</dbReference>
<dbReference type="InterPro" id="IPR025110">
    <property type="entry name" value="AMP-bd_C"/>
</dbReference>
<dbReference type="SUPFAM" id="SSF53474">
    <property type="entry name" value="alpha/beta-Hydrolases"/>
    <property type="match status" value="1"/>
</dbReference>
<dbReference type="InterPro" id="IPR020806">
    <property type="entry name" value="PKS_PP-bd"/>
</dbReference>
<dbReference type="Pfam" id="PF00975">
    <property type="entry name" value="Thioesterase"/>
    <property type="match status" value="1"/>
</dbReference>
<dbReference type="InterPro" id="IPR001031">
    <property type="entry name" value="Thioesterase"/>
</dbReference>
<dbReference type="InterPro" id="IPR010071">
    <property type="entry name" value="AA_adenyl_dom"/>
</dbReference>
<evidence type="ECO:0000256" key="1">
    <source>
        <dbReference type="ARBA" id="ARBA00001957"/>
    </source>
</evidence>
<evidence type="ECO:0000313" key="6">
    <source>
        <dbReference type="EMBL" id="MBE9067870.1"/>
    </source>
</evidence>
<dbReference type="FunFam" id="1.10.1200.10:FF:000005">
    <property type="entry name" value="Nonribosomal peptide synthetase 1"/>
    <property type="match status" value="1"/>
</dbReference>
<dbReference type="PANTHER" id="PTHR45527">
    <property type="entry name" value="NONRIBOSOMAL PEPTIDE SYNTHETASE"/>
    <property type="match status" value="1"/>
</dbReference>
<dbReference type="PROSITE" id="PS50075">
    <property type="entry name" value="CARRIER"/>
    <property type="match status" value="1"/>
</dbReference>
<proteinExistence type="inferred from homology"/>
<evidence type="ECO:0000259" key="5">
    <source>
        <dbReference type="PROSITE" id="PS50075"/>
    </source>
</evidence>
<protein>
    <submittedName>
        <fullName evidence="6">Amino acid adenylation domain-containing protein</fullName>
    </submittedName>
</protein>
<reference evidence="6" key="1">
    <citation type="submission" date="2020-10" db="EMBL/GenBank/DDBJ databases">
        <authorList>
            <person name="Castelo-Branco R."/>
            <person name="Eusebio N."/>
            <person name="Adriana R."/>
            <person name="Vieira A."/>
            <person name="Brugerolle De Fraissinette N."/>
            <person name="Rezende De Castro R."/>
            <person name="Schneider M.P."/>
            <person name="Vasconcelos V."/>
            <person name="Leao P.N."/>
        </authorList>
    </citation>
    <scope>NUCLEOTIDE SEQUENCE</scope>
    <source>
        <strain evidence="6">LEGE 11479</strain>
    </source>
</reference>
<evidence type="ECO:0000256" key="2">
    <source>
        <dbReference type="ARBA" id="ARBA00006432"/>
    </source>
</evidence>
<dbReference type="FunFam" id="3.40.50.12780:FF:000012">
    <property type="entry name" value="Non-ribosomal peptide synthetase"/>
    <property type="match status" value="1"/>
</dbReference>
<dbReference type="Pfam" id="PF00550">
    <property type="entry name" value="PP-binding"/>
    <property type="match status" value="1"/>
</dbReference>
<dbReference type="InterPro" id="IPR036736">
    <property type="entry name" value="ACP-like_sf"/>
</dbReference>
<feature type="domain" description="Carrier" evidence="5">
    <location>
        <begin position="556"/>
        <end position="631"/>
    </location>
</feature>
<keyword evidence="3" id="KW-0596">Phosphopantetheine</keyword>
<dbReference type="PROSITE" id="PS00455">
    <property type="entry name" value="AMP_BINDING"/>
    <property type="match status" value="1"/>
</dbReference>
<comment type="caution">
    <text evidence="6">The sequence shown here is derived from an EMBL/GenBank/DDBJ whole genome shotgun (WGS) entry which is preliminary data.</text>
</comment>
<evidence type="ECO:0000256" key="4">
    <source>
        <dbReference type="ARBA" id="ARBA00022553"/>
    </source>
</evidence>
<dbReference type="SMART" id="SM00823">
    <property type="entry name" value="PKS_PP"/>
    <property type="match status" value="1"/>
</dbReference>
<dbReference type="AlphaFoldDB" id="A0A928ZUU3"/>
<keyword evidence="7" id="KW-1185">Reference proteome</keyword>
<dbReference type="InterPro" id="IPR020845">
    <property type="entry name" value="AMP-binding_CS"/>
</dbReference>
<sequence length="901" mass="100895">MSFSKVPTSKLPISLKSSHATDQQGAWSASQVYTNQPDWFPEDCCIHTLFEQQVQRTPHAVAVIAEDAQLTYQQLNRQANRLAYQLATLGVGPDHLVGICVERSLDMVVGLLGILKAGGTYVPIDPHYPTERIKFILQDAQVNILLSQTHLEQTLVDCLPKDTALICLDRDQWKNMRSCPDRPTAVDTDNLMYVIYTSGSTGHPKGVMIPHSGACNQLHWRQTTFPLGPQDRVLQNISFSFDPSVWQIFWPLLVGAQLVLPRPNGHQDIAYLVDLIARQNVSVIALVPSLLRVLLEQPGLDQCDALNHIFCGGEALTLDLQQQFFKRFSKDSVQLHNVYGPTEASIDATSWTCQQGVNYPIAPIGHPISNAQIHILDDALKPVNIEEIGEIYIGGSGLARGYLNRPELTTARFITYPPDRSRIYRTGDLGKSLPDGTIQFIGRVDQQVKIRGFRIELGEIESCLDQHPAIAQSAVIAWEFAPGQKRLFAYFIPNADMTVDVKTLRSWLAQRLPDYMVPAMFMPLTAFPLNANGKLDRKALPTPISEHTHVSDDGEPLQDDWELKLAELWGLILQVSSVSQTDNFFELGGDSLLAAQLSARIEQTFNHPFPVANLFKAPTLHEMATLLKENTGYEAGQVLVPIQPEGSKPVLFCLHTKTGSIFDYYGLAKHLGADQPVYGIQARGFDREEVHCDRIETMAADYIQEIQSLQPQGPYYLCGYSFGGLLAYEIAQQLTRQGHTIGLVALFDTYNYPGAWFDEPLSLRLQNTISKIQAFSWAERIAYGQQKLQHIRNFLQRVSTGQQQAQAKISIQETVCETALKQYQTKPYSGDIVLFRTEQTPEAFGYRSIERDATLGWHNIVTGTINIQPMACHHFVLIDEPHIQTLAQKLHICLNEYQDNG</sequence>
<dbReference type="GO" id="GO:0043041">
    <property type="term" value="P:amino acid activation for nonribosomal peptide biosynthetic process"/>
    <property type="evidence" value="ECO:0007669"/>
    <property type="project" value="TreeGrafter"/>
</dbReference>
<comment type="similarity">
    <text evidence="2">Belongs to the ATP-dependent AMP-binding enzyme family.</text>
</comment>
<dbReference type="InterPro" id="IPR029058">
    <property type="entry name" value="AB_hydrolase_fold"/>
</dbReference>
<dbReference type="Proteomes" id="UP000615026">
    <property type="component" value="Unassembled WGS sequence"/>
</dbReference>